<evidence type="ECO:0000259" key="2">
    <source>
        <dbReference type="Pfam" id="PF01408"/>
    </source>
</evidence>
<evidence type="ECO:0000313" key="4">
    <source>
        <dbReference type="EMBL" id="MBT1541756.1"/>
    </source>
</evidence>
<evidence type="ECO:0000259" key="3">
    <source>
        <dbReference type="Pfam" id="PF22725"/>
    </source>
</evidence>
<dbReference type="Pfam" id="PF01408">
    <property type="entry name" value="GFO_IDH_MocA"/>
    <property type="match status" value="1"/>
</dbReference>
<dbReference type="EMBL" id="JAHEWX010000008">
    <property type="protein sequence ID" value="MBT1541756.1"/>
    <property type="molecule type" value="Genomic_DNA"/>
</dbReference>
<dbReference type="SUPFAM" id="SSF55347">
    <property type="entry name" value="Glyceraldehyde-3-phosphate dehydrogenase-like, C-terminal domain"/>
    <property type="match status" value="1"/>
</dbReference>
<dbReference type="AlphaFoldDB" id="A0A9Q2W575"/>
<comment type="caution">
    <text evidence="4">The sequence shown here is derived from an EMBL/GenBank/DDBJ whole genome shotgun (WGS) entry which is preliminary data.</text>
</comment>
<protein>
    <submittedName>
        <fullName evidence="4">Gfo/Idh/MocA family oxidoreductase</fullName>
    </submittedName>
</protein>
<dbReference type="InterPro" id="IPR000683">
    <property type="entry name" value="Gfo/Idh/MocA-like_OxRdtase_N"/>
</dbReference>
<reference evidence="4" key="1">
    <citation type="submission" date="2021-05" db="EMBL/GenBank/DDBJ databases">
        <title>Whole genome sequence of Curtobacterium flaccumfaciens pv. flaccumfaciens strain CFBP 3417.</title>
        <authorList>
            <person name="Osdaghi E."/>
            <person name="Taghouti G."/>
            <person name="Portier P."/>
            <person name="Fazliarab A."/>
            <person name="Taghavi S.M."/>
            <person name="Briand M."/>
            <person name="Le-Saux M."/>
            <person name="Jacques M.-A."/>
        </authorList>
    </citation>
    <scope>NUCLEOTIDE SEQUENCE</scope>
    <source>
        <strain evidence="4">CFBP 3417</strain>
    </source>
</reference>
<gene>
    <name evidence="4" type="ORF">KK103_08295</name>
</gene>
<dbReference type="SUPFAM" id="SSF51735">
    <property type="entry name" value="NAD(P)-binding Rossmann-fold domains"/>
    <property type="match status" value="1"/>
</dbReference>
<dbReference type="Gene3D" id="3.40.50.720">
    <property type="entry name" value="NAD(P)-binding Rossmann-like Domain"/>
    <property type="match status" value="1"/>
</dbReference>
<dbReference type="Proteomes" id="UP000709437">
    <property type="component" value="Unassembled WGS sequence"/>
</dbReference>
<accession>A0A9Q2W575</accession>
<proteinExistence type="predicted"/>
<feature type="domain" description="Gfo/Idh/MocA-like oxidoreductase N-terminal" evidence="2">
    <location>
        <begin position="49"/>
        <end position="129"/>
    </location>
</feature>
<dbReference type="InterPro" id="IPR036291">
    <property type="entry name" value="NAD(P)-bd_dom_sf"/>
</dbReference>
<dbReference type="PANTHER" id="PTHR43377:SF1">
    <property type="entry name" value="BILIVERDIN REDUCTASE A"/>
    <property type="match status" value="1"/>
</dbReference>
<dbReference type="InterPro" id="IPR055170">
    <property type="entry name" value="GFO_IDH_MocA-like_dom"/>
</dbReference>
<dbReference type="Pfam" id="PF22725">
    <property type="entry name" value="GFO_IDH_MocA_C3"/>
    <property type="match status" value="1"/>
</dbReference>
<evidence type="ECO:0000256" key="1">
    <source>
        <dbReference type="ARBA" id="ARBA00023027"/>
    </source>
</evidence>
<organism evidence="4 5">
    <name type="scientific">Curtobacterium flaccumfaciens pv. flaccumfaciens</name>
    <dbReference type="NCBI Taxonomy" id="138532"/>
    <lineage>
        <taxon>Bacteria</taxon>
        <taxon>Bacillati</taxon>
        <taxon>Actinomycetota</taxon>
        <taxon>Actinomycetes</taxon>
        <taxon>Micrococcales</taxon>
        <taxon>Microbacteriaceae</taxon>
        <taxon>Curtobacterium</taxon>
    </lineage>
</organism>
<keyword evidence="1" id="KW-0520">NAD</keyword>
<dbReference type="InterPro" id="IPR051450">
    <property type="entry name" value="Gfo/Idh/MocA_Oxidoreductases"/>
</dbReference>
<name>A0A9Q2W575_9MICO</name>
<dbReference type="PANTHER" id="PTHR43377">
    <property type="entry name" value="BILIVERDIN REDUCTASE A"/>
    <property type="match status" value="1"/>
</dbReference>
<dbReference type="GO" id="GO:0000166">
    <property type="term" value="F:nucleotide binding"/>
    <property type="evidence" value="ECO:0007669"/>
    <property type="project" value="InterPro"/>
</dbReference>
<sequence length="342" mass="35329">MTLRIGVLSFAHTHAISYLGALAAMPDVEVRGTDPGGVSTGTELGDLRGAELARALGAGYADSVDELLAWGPDAVIVTSENARHREFVELAAAAGAHVLCEKPLATSWQDGLAIRDAVDRAGVLLMMAFPVRFASAFDRLRATRDSGALGTVFSVRGANNGMLPLARDWFTDVRLSGGGALVDHVVHVADLIDGLTGATPVSVTAVANQVLHADRANAETAGLVTITYDDGTIAAIDCSWSRPDTSPVWGGLTLDVAGTGGTVSVDFFGAAARGLDAVGGRPIELRYGPDHDVPMLRTFLAAVVSGEQPQPDVGVGLRTLSIVLAAQESVRTGRTVAVQAAG</sequence>
<dbReference type="Gene3D" id="3.30.360.10">
    <property type="entry name" value="Dihydrodipicolinate Reductase, domain 2"/>
    <property type="match status" value="1"/>
</dbReference>
<feature type="domain" description="GFO/IDH/MocA-like oxidoreductase" evidence="3">
    <location>
        <begin position="138"/>
        <end position="263"/>
    </location>
</feature>
<dbReference type="RefSeq" id="WP_214562902.1">
    <property type="nucleotide sequence ID" value="NZ_JAHEWX010000008.1"/>
</dbReference>
<evidence type="ECO:0000313" key="5">
    <source>
        <dbReference type="Proteomes" id="UP000709437"/>
    </source>
</evidence>